<name>A0A377JVD6_9HELI</name>
<accession>A0A377JVD6</accession>
<dbReference type="Proteomes" id="UP000255103">
    <property type="component" value="Unassembled WGS sequence"/>
</dbReference>
<gene>
    <name evidence="3" type="ORF">NCTC12219_01035</name>
</gene>
<dbReference type="PANTHER" id="PTHR36449">
    <property type="entry name" value="ACETYLTRANSFERASE-RELATED"/>
    <property type="match status" value="1"/>
</dbReference>
<keyword evidence="2" id="KW-0012">Acyltransferase</keyword>
<organism evidence="3 4">
    <name type="scientific">Helicobacter cinaedi</name>
    <dbReference type="NCBI Taxonomy" id="213"/>
    <lineage>
        <taxon>Bacteria</taxon>
        <taxon>Pseudomonadati</taxon>
        <taxon>Campylobacterota</taxon>
        <taxon>Epsilonproteobacteria</taxon>
        <taxon>Campylobacterales</taxon>
        <taxon>Helicobacteraceae</taxon>
        <taxon>Helicobacter</taxon>
    </lineage>
</organism>
<dbReference type="Gene3D" id="3.40.630.30">
    <property type="match status" value="1"/>
</dbReference>
<reference evidence="3 4" key="1">
    <citation type="submission" date="2018-06" db="EMBL/GenBank/DDBJ databases">
        <authorList>
            <consortium name="Pathogen Informatics"/>
            <person name="Doyle S."/>
        </authorList>
    </citation>
    <scope>NUCLEOTIDE SEQUENCE [LARGE SCALE GENOMIC DNA]</scope>
    <source>
        <strain evidence="3 4">NCTC12219</strain>
    </source>
</reference>
<proteinExistence type="predicted"/>
<evidence type="ECO:0000256" key="2">
    <source>
        <dbReference type="ARBA" id="ARBA00023315"/>
    </source>
</evidence>
<evidence type="ECO:0000313" key="3">
    <source>
        <dbReference type="EMBL" id="STP11152.1"/>
    </source>
</evidence>
<dbReference type="GO" id="GO:0016746">
    <property type="term" value="F:acyltransferase activity"/>
    <property type="evidence" value="ECO:0007669"/>
    <property type="project" value="UniProtKB-KW"/>
</dbReference>
<dbReference type="PANTHER" id="PTHR36449:SF1">
    <property type="entry name" value="ACETYLTRANSFERASE"/>
    <property type="match status" value="1"/>
</dbReference>
<sequence>MGSTELNIIQLTDILKYDNEAQLSQALRAFSCVRNKELETFIREKAIRLEKQHHTRTYLIFKGHTIQAFFALAVNLLETSTLSRTLIKKLSSNHNSDTQYIPCFIIGQLGKSDDSVIKGDEIMEIALSILLEIHNYLGTRFVLLDAVNVPKVIEFYERHNFIKLPVSNNDKQVKMIRYFA</sequence>
<dbReference type="EMBL" id="UGHX01000001">
    <property type="protein sequence ID" value="STP11152.1"/>
    <property type="molecule type" value="Genomic_DNA"/>
</dbReference>
<evidence type="ECO:0000313" key="4">
    <source>
        <dbReference type="Proteomes" id="UP000255103"/>
    </source>
</evidence>
<dbReference type="AlphaFoldDB" id="A0A377JVD6"/>
<evidence type="ECO:0000256" key="1">
    <source>
        <dbReference type="ARBA" id="ARBA00022679"/>
    </source>
</evidence>
<dbReference type="RefSeq" id="WP_115721827.1">
    <property type="nucleotide sequence ID" value="NZ_UGHX01000001.1"/>
</dbReference>
<keyword evidence="1" id="KW-0808">Transferase</keyword>
<protein>
    <submittedName>
        <fullName evidence="3">Uncharacterized protein</fullName>
    </submittedName>
</protein>